<evidence type="ECO:0000313" key="1">
    <source>
        <dbReference type="EMBL" id="MFC4198458.1"/>
    </source>
</evidence>
<sequence>MQPLFNFLGQFHPLSEGFINYHLENCKFIDVKKNKFILSPIDNNNYMYFLLKGVVRGFVREGKKDISTWFSFENELIAAIRHPNQQSKHSKEYLQAVEDCKLICIPYHNVDLLSIRYPETSLISRKLLEMQYHAASERSILARIPSALERYIKLESSPLNINRIPLRFLASYLGIRLETLSRLRHKSVIAVH</sequence>
<organism evidence="1 2">
    <name type="scientific">Pedobacter jamesrossensis</name>
    <dbReference type="NCBI Taxonomy" id="1908238"/>
    <lineage>
        <taxon>Bacteria</taxon>
        <taxon>Pseudomonadati</taxon>
        <taxon>Bacteroidota</taxon>
        <taxon>Sphingobacteriia</taxon>
        <taxon>Sphingobacteriales</taxon>
        <taxon>Sphingobacteriaceae</taxon>
        <taxon>Pedobacter</taxon>
    </lineage>
</organism>
<dbReference type="InterPro" id="IPR018490">
    <property type="entry name" value="cNMP-bd_dom_sf"/>
</dbReference>
<name>A0ABV8NR59_9SPHI</name>
<gene>
    <name evidence="1" type="ORF">ACFOUY_17260</name>
</gene>
<dbReference type="EMBL" id="JBHSBY010000139">
    <property type="protein sequence ID" value="MFC4198458.1"/>
    <property type="molecule type" value="Genomic_DNA"/>
</dbReference>
<protein>
    <submittedName>
        <fullName evidence="1">Crp/Fnr family transcriptional regulator</fullName>
    </submittedName>
</protein>
<proteinExistence type="predicted"/>
<dbReference type="Proteomes" id="UP001595792">
    <property type="component" value="Unassembled WGS sequence"/>
</dbReference>
<dbReference type="InterPro" id="IPR014710">
    <property type="entry name" value="RmlC-like_jellyroll"/>
</dbReference>
<keyword evidence="2" id="KW-1185">Reference proteome</keyword>
<accession>A0ABV8NR59</accession>
<dbReference type="Gene3D" id="2.60.120.10">
    <property type="entry name" value="Jelly Rolls"/>
    <property type="match status" value="1"/>
</dbReference>
<evidence type="ECO:0000313" key="2">
    <source>
        <dbReference type="Proteomes" id="UP001595792"/>
    </source>
</evidence>
<dbReference type="SUPFAM" id="SSF51206">
    <property type="entry name" value="cAMP-binding domain-like"/>
    <property type="match status" value="1"/>
</dbReference>
<reference evidence="2" key="1">
    <citation type="journal article" date="2019" name="Int. J. Syst. Evol. Microbiol.">
        <title>The Global Catalogue of Microorganisms (GCM) 10K type strain sequencing project: providing services to taxonomists for standard genome sequencing and annotation.</title>
        <authorList>
            <consortium name="The Broad Institute Genomics Platform"/>
            <consortium name="The Broad Institute Genome Sequencing Center for Infectious Disease"/>
            <person name="Wu L."/>
            <person name="Ma J."/>
        </authorList>
    </citation>
    <scope>NUCLEOTIDE SEQUENCE [LARGE SCALE GENOMIC DNA]</scope>
    <source>
        <strain evidence="2">CCM 8689</strain>
    </source>
</reference>
<dbReference type="RefSeq" id="WP_378962450.1">
    <property type="nucleotide sequence ID" value="NZ_JBHRXC010000016.1"/>
</dbReference>
<comment type="caution">
    <text evidence="1">The sequence shown here is derived from an EMBL/GenBank/DDBJ whole genome shotgun (WGS) entry which is preliminary data.</text>
</comment>